<comment type="caution">
    <text evidence="9">The sequence shown here is derived from an EMBL/GenBank/DDBJ whole genome shotgun (WGS) entry which is preliminary data.</text>
</comment>
<reference evidence="9 10" key="1">
    <citation type="journal article" date="2014" name="Genome Announc.">
        <title>Draft Genome Sequence of Petroleum Oil-Degrading Marine Bacterium Pseudomonas taeanensis Strain MS-3, Isolated from a Crude Oil-Contaminated Seashore.</title>
        <authorList>
            <person name="Lee S.Y."/>
            <person name="Kim S.H."/>
            <person name="Lee D.G."/>
            <person name="Shin S."/>
            <person name="Yun S.H."/>
            <person name="Choi C.W."/>
            <person name="Chung Y.H."/>
            <person name="Choi J.S."/>
            <person name="Kahng H.Y."/>
            <person name="Kim S.I."/>
        </authorList>
    </citation>
    <scope>NUCLEOTIDE SEQUENCE [LARGE SCALE GENOMIC DNA]</scope>
    <source>
        <strain evidence="9 10">MS-3</strain>
    </source>
</reference>
<sequence length="360" mass="39609">MLAEFLSDIQERWYSTQFGAKERLQFYESASTLLENGVQLKDAVREVHGIYSDGGKQKHHPIALASREAFMGVSNGKVLADAMAAWLPSQERALIDAGQESGDLISALNDCVRLIEARGKILSSVAQATFYPGMLWALLIYLLGVISYKMVPNMARMSDPKTWTGTAAALYDIATFVTDEGIYALGGCIALLILIFATLPYYTGRGRVFLDRLPPWSIYRTLQGTTFLLNVAVMLRAGIKPYDSLQRLSRTANPWLKQRIEATRYGVGLGQNFGQALKNAGHEFPDKQAIQFLSVLASRKGFAEAALRFSDRWLNTSLKQVDAAAGLIRGLSLLLVGAMMILVLLGTYEMEAIVRAGIAQ</sequence>
<dbReference type="OrthoDB" id="7031359at2"/>
<dbReference type="PANTHER" id="PTHR30012">
    <property type="entry name" value="GENERAL SECRETION PATHWAY PROTEIN"/>
    <property type="match status" value="1"/>
</dbReference>
<dbReference type="PANTHER" id="PTHR30012:SF0">
    <property type="entry name" value="TYPE II SECRETION SYSTEM PROTEIN F-RELATED"/>
    <property type="match status" value="1"/>
</dbReference>
<feature type="domain" description="Type II secretion system protein GspF" evidence="8">
    <location>
        <begin position="227"/>
        <end position="346"/>
    </location>
</feature>
<dbReference type="Pfam" id="PF00482">
    <property type="entry name" value="T2SSF"/>
    <property type="match status" value="2"/>
</dbReference>
<name>A0A0A1YEA7_9PSED</name>
<feature type="transmembrane region" description="Helical" evidence="7">
    <location>
        <begin position="222"/>
        <end position="239"/>
    </location>
</feature>
<keyword evidence="10" id="KW-1185">Reference proteome</keyword>
<dbReference type="GO" id="GO:0005886">
    <property type="term" value="C:plasma membrane"/>
    <property type="evidence" value="ECO:0007669"/>
    <property type="project" value="UniProtKB-SubCell"/>
</dbReference>
<evidence type="ECO:0000256" key="7">
    <source>
        <dbReference type="SAM" id="Phobius"/>
    </source>
</evidence>
<dbReference type="InterPro" id="IPR018076">
    <property type="entry name" value="T2SS_GspF_dom"/>
</dbReference>
<dbReference type="Proteomes" id="UP000030063">
    <property type="component" value="Unassembled WGS sequence"/>
</dbReference>
<dbReference type="AlphaFoldDB" id="A0A0A1YEA7"/>
<evidence type="ECO:0000313" key="9">
    <source>
        <dbReference type="EMBL" id="KFX68122.1"/>
    </source>
</evidence>
<keyword evidence="4 7" id="KW-0812">Transmembrane</keyword>
<feature type="domain" description="Type II secretion system protein GspF" evidence="8">
    <location>
        <begin position="26"/>
        <end position="152"/>
    </location>
</feature>
<evidence type="ECO:0000256" key="1">
    <source>
        <dbReference type="ARBA" id="ARBA00004651"/>
    </source>
</evidence>
<evidence type="ECO:0000256" key="4">
    <source>
        <dbReference type="ARBA" id="ARBA00022692"/>
    </source>
</evidence>
<evidence type="ECO:0000259" key="8">
    <source>
        <dbReference type="Pfam" id="PF00482"/>
    </source>
</evidence>
<dbReference type="InterPro" id="IPR042094">
    <property type="entry name" value="T2SS_GspF_sf"/>
</dbReference>
<dbReference type="STRING" id="1395571.TMS3_0120470"/>
<comment type="subcellular location">
    <subcellularLocation>
        <location evidence="1">Cell membrane</location>
        <topology evidence="1">Multi-pass membrane protein</topology>
    </subcellularLocation>
</comment>
<dbReference type="EMBL" id="AWSQ01000008">
    <property type="protein sequence ID" value="KFX68122.1"/>
    <property type="molecule type" value="Genomic_DNA"/>
</dbReference>
<proteinExistence type="inferred from homology"/>
<dbReference type="Gene3D" id="1.20.81.30">
    <property type="entry name" value="Type II secretion system (T2SS), domain F"/>
    <property type="match status" value="2"/>
</dbReference>
<dbReference type="RefSeq" id="WP_025167060.1">
    <property type="nucleotide sequence ID" value="NZ_AWSQ01000008.1"/>
</dbReference>
<feature type="transmembrane region" description="Helical" evidence="7">
    <location>
        <begin position="182"/>
        <end position="202"/>
    </location>
</feature>
<evidence type="ECO:0000256" key="6">
    <source>
        <dbReference type="ARBA" id="ARBA00023136"/>
    </source>
</evidence>
<organism evidence="9 10">
    <name type="scientific">Pseudomonas taeanensis MS-3</name>
    <dbReference type="NCBI Taxonomy" id="1395571"/>
    <lineage>
        <taxon>Bacteria</taxon>
        <taxon>Pseudomonadati</taxon>
        <taxon>Pseudomonadota</taxon>
        <taxon>Gammaproteobacteria</taxon>
        <taxon>Pseudomonadales</taxon>
        <taxon>Pseudomonadaceae</taxon>
        <taxon>Pseudomonas</taxon>
    </lineage>
</organism>
<evidence type="ECO:0000256" key="2">
    <source>
        <dbReference type="ARBA" id="ARBA00005745"/>
    </source>
</evidence>
<evidence type="ECO:0000256" key="5">
    <source>
        <dbReference type="ARBA" id="ARBA00022989"/>
    </source>
</evidence>
<feature type="transmembrane region" description="Helical" evidence="7">
    <location>
        <begin position="323"/>
        <end position="345"/>
    </location>
</feature>
<evidence type="ECO:0000313" key="10">
    <source>
        <dbReference type="Proteomes" id="UP000030063"/>
    </source>
</evidence>
<dbReference type="InterPro" id="IPR003004">
    <property type="entry name" value="GspF/PilC"/>
</dbReference>
<accession>A0A0A1YEA7</accession>
<comment type="similarity">
    <text evidence="2">Belongs to the GSP F family.</text>
</comment>
<dbReference type="eggNOG" id="COG1459">
    <property type="taxonomic scope" value="Bacteria"/>
</dbReference>
<keyword evidence="3" id="KW-1003">Cell membrane</keyword>
<evidence type="ECO:0000256" key="3">
    <source>
        <dbReference type="ARBA" id="ARBA00022475"/>
    </source>
</evidence>
<gene>
    <name evidence="9" type="ORF">TMS3_0120470</name>
</gene>
<keyword evidence="6 7" id="KW-0472">Membrane</keyword>
<protein>
    <submittedName>
        <fullName evidence="9">Type II secretion system protein F</fullName>
    </submittedName>
</protein>
<feature type="transmembrane region" description="Helical" evidence="7">
    <location>
        <begin position="128"/>
        <end position="148"/>
    </location>
</feature>
<keyword evidence="5 7" id="KW-1133">Transmembrane helix</keyword>